<evidence type="ECO:0000256" key="1">
    <source>
        <dbReference type="ARBA" id="ARBA00022669"/>
    </source>
</evidence>
<gene>
    <name evidence="5" type="ORF">BGW36DRAFT_403445</name>
</gene>
<dbReference type="GO" id="GO:0008061">
    <property type="term" value="F:chitin binding"/>
    <property type="evidence" value="ECO:0007669"/>
    <property type="project" value="UniProtKB-KW"/>
</dbReference>
<dbReference type="Gene3D" id="3.10.350.10">
    <property type="entry name" value="LysM domain"/>
    <property type="match status" value="2"/>
</dbReference>
<accession>A0AAD4Q6R7</accession>
<evidence type="ECO:0000256" key="3">
    <source>
        <dbReference type="SAM" id="SignalP"/>
    </source>
</evidence>
<dbReference type="InterPro" id="IPR036779">
    <property type="entry name" value="LysM_dom_sf"/>
</dbReference>
<dbReference type="PANTHER" id="PTHR34997">
    <property type="entry name" value="AM15"/>
    <property type="match status" value="1"/>
</dbReference>
<dbReference type="Proteomes" id="UP001201262">
    <property type="component" value="Unassembled WGS sequence"/>
</dbReference>
<feature type="signal peptide" evidence="3">
    <location>
        <begin position="1"/>
        <end position="24"/>
    </location>
</feature>
<dbReference type="AlphaFoldDB" id="A0AAD4Q6R7"/>
<dbReference type="RefSeq" id="XP_046078607.1">
    <property type="nucleotide sequence ID" value="XM_046218895.1"/>
</dbReference>
<dbReference type="InterPro" id="IPR052210">
    <property type="entry name" value="LysM1-like"/>
</dbReference>
<evidence type="ECO:0000313" key="6">
    <source>
        <dbReference type="Proteomes" id="UP001201262"/>
    </source>
</evidence>
<feature type="chain" id="PRO_5042045133" description="LysM domain-containing protein" evidence="3">
    <location>
        <begin position="25"/>
        <end position="185"/>
    </location>
</feature>
<keyword evidence="2" id="KW-0843">Virulence</keyword>
<feature type="domain" description="LysM" evidence="4">
    <location>
        <begin position="37"/>
        <end position="81"/>
    </location>
</feature>
<keyword evidence="1" id="KW-0147">Chitin-binding</keyword>
<dbReference type="PANTHER" id="PTHR34997:SF1">
    <property type="entry name" value="PEPTIDOGLYCAN-BINDING LYSIN DOMAIN"/>
    <property type="match status" value="1"/>
</dbReference>
<dbReference type="GeneID" id="70249182"/>
<dbReference type="Pfam" id="PF01476">
    <property type="entry name" value="LysM"/>
    <property type="match status" value="1"/>
</dbReference>
<dbReference type="PROSITE" id="PS51782">
    <property type="entry name" value="LYSM"/>
    <property type="match status" value="1"/>
</dbReference>
<proteinExistence type="predicted"/>
<evidence type="ECO:0000256" key="2">
    <source>
        <dbReference type="ARBA" id="ARBA00023026"/>
    </source>
</evidence>
<organism evidence="5 6">
    <name type="scientific">Talaromyces proteolyticus</name>
    <dbReference type="NCBI Taxonomy" id="1131652"/>
    <lineage>
        <taxon>Eukaryota</taxon>
        <taxon>Fungi</taxon>
        <taxon>Dikarya</taxon>
        <taxon>Ascomycota</taxon>
        <taxon>Pezizomycotina</taxon>
        <taxon>Eurotiomycetes</taxon>
        <taxon>Eurotiomycetidae</taxon>
        <taxon>Eurotiales</taxon>
        <taxon>Trichocomaceae</taxon>
        <taxon>Talaromyces</taxon>
        <taxon>Talaromyces sect. Bacilispori</taxon>
    </lineage>
</organism>
<name>A0AAD4Q6R7_9EURO</name>
<sequence length="185" mass="19902">MMAPTSLKTSLFLLLLPQLHLTWATILTSRQQVTCSYESAVSSGDTSQPFSAEWGLTVQTFESLNPGAACPNLVAGQKILCGRHSFIWCTYHELLTSRHLHLHALTYLVVIGSIPAAIDSEFLVWNPSINSADCTNILAGYYYCVDVPGATKADTTTTVPLTSTTPADGITTPTPYQAGMTGNCN</sequence>
<dbReference type="InterPro" id="IPR018392">
    <property type="entry name" value="LysM"/>
</dbReference>
<keyword evidence="6" id="KW-1185">Reference proteome</keyword>
<keyword evidence="3" id="KW-0732">Signal</keyword>
<evidence type="ECO:0000313" key="5">
    <source>
        <dbReference type="EMBL" id="KAH8705986.1"/>
    </source>
</evidence>
<dbReference type="EMBL" id="JAJTJA010000001">
    <property type="protein sequence ID" value="KAH8705986.1"/>
    <property type="molecule type" value="Genomic_DNA"/>
</dbReference>
<reference evidence="5" key="1">
    <citation type="submission" date="2021-12" db="EMBL/GenBank/DDBJ databases">
        <title>Convergent genome expansion in fungi linked to evolution of root-endophyte symbiosis.</title>
        <authorList>
            <consortium name="DOE Joint Genome Institute"/>
            <person name="Ke Y.-H."/>
            <person name="Bonito G."/>
            <person name="Liao H.-L."/>
            <person name="Looney B."/>
            <person name="Rojas-Flechas A."/>
            <person name="Nash J."/>
            <person name="Hameed K."/>
            <person name="Schadt C."/>
            <person name="Martin F."/>
            <person name="Crous P.W."/>
            <person name="Miettinen O."/>
            <person name="Magnuson J.K."/>
            <person name="Labbe J."/>
            <person name="Jacobson D."/>
            <person name="Doktycz M.J."/>
            <person name="Veneault-Fourrey C."/>
            <person name="Kuo A."/>
            <person name="Mondo S."/>
            <person name="Calhoun S."/>
            <person name="Riley R."/>
            <person name="Ohm R."/>
            <person name="LaButti K."/>
            <person name="Andreopoulos B."/>
            <person name="Pangilinan J."/>
            <person name="Nolan M."/>
            <person name="Tritt A."/>
            <person name="Clum A."/>
            <person name="Lipzen A."/>
            <person name="Daum C."/>
            <person name="Barry K."/>
            <person name="Grigoriev I.V."/>
            <person name="Vilgalys R."/>
        </authorList>
    </citation>
    <scope>NUCLEOTIDE SEQUENCE</scope>
    <source>
        <strain evidence="5">PMI_201</strain>
    </source>
</reference>
<protein>
    <recommendedName>
        <fullName evidence="4">LysM domain-containing protein</fullName>
    </recommendedName>
</protein>
<comment type="caution">
    <text evidence="5">The sequence shown here is derived from an EMBL/GenBank/DDBJ whole genome shotgun (WGS) entry which is preliminary data.</text>
</comment>
<evidence type="ECO:0000259" key="4">
    <source>
        <dbReference type="PROSITE" id="PS51782"/>
    </source>
</evidence>